<reference evidence="4" key="1">
    <citation type="journal article" date="2019" name="Int. J. Syst. Evol. Microbiol.">
        <title>The Global Catalogue of Microorganisms (GCM) 10K type strain sequencing project: providing services to taxonomists for standard genome sequencing and annotation.</title>
        <authorList>
            <consortium name="The Broad Institute Genomics Platform"/>
            <consortium name="The Broad Institute Genome Sequencing Center for Infectious Disease"/>
            <person name="Wu L."/>
            <person name="Ma J."/>
        </authorList>
    </citation>
    <scope>NUCLEOTIDE SEQUENCE [LARGE SCALE GENOMIC DNA]</scope>
    <source>
        <strain evidence="4">JCM 3369</strain>
    </source>
</reference>
<dbReference type="InterPro" id="IPR019051">
    <property type="entry name" value="Trp_biosyn_TM_oprn/chp"/>
</dbReference>
<evidence type="ECO:0000256" key="2">
    <source>
        <dbReference type="SAM" id="Phobius"/>
    </source>
</evidence>
<evidence type="ECO:0000313" key="4">
    <source>
        <dbReference type="Proteomes" id="UP001596380"/>
    </source>
</evidence>
<dbReference type="Pfam" id="PF09534">
    <property type="entry name" value="Trp_oprn_chp"/>
    <property type="match status" value="1"/>
</dbReference>
<keyword evidence="2" id="KW-0812">Transmembrane</keyword>
<feature type="region of interest" description="Disordered" evidence="1">
    <location>
        <begin position="167"/>
        <end position="243"/>
    </location>
</feature>
<comment type="caution">
    <text evidence="3">The sequence shown here is derived from an EMBL/GenBank/DDBJ whole genome shotgun (WGS) entry which is preliminary data.</text>
</comment>
<proteinExistence type="predicted"/>
<keyword evidence="4" id="KW-1185">Reference proteome</keyword>
<keyword evidence="2" id="KW-0472">Membrane</keyword>
<feature type="transmembrane region" description="Helical" evidence="2">
    <location>
        <begin position="78"/>
        <end position="96"/>
    </location>
</feature>
<dbReference type="RefSeq" id="WP_160819034.1">
    <property type="nucleotide sequence ID" value="NZ_JBHSXS010000050.1"/>
</dbReference>
<dbReference type="Proteomes" id="UP001596380">
    <property type="component" value="Unassembled WGS sequence"/>
</dbReference>
<organism evidence="3 4">
    <name type="scientific">Actinomadura yumaensis</name>
    <dbReference type="NCBI Taxonomy" id="111807"/>
    <lineage>
        <taxon>Bacteria</taxon>
        <taxon>Bacillati</taxon>
        <taxon>Actinomycetota</taxon>
        <taxon>Actinomycetes</taxon>
        <taxon>Streptosporangiales</taxon>
        <taxon>Thermomonosporaceae</taxon>
        <taxon>Actinomadura</taxon>
    </lineage>
</organism>
<feature type="compositionally biased region" description="Pro residues" evidence="1">
    <location>
        <begin position="209"/>
        <end position="223"/>
    </location>
</feature>
<keyword evidence="2" id="KW-1133">Transmembrane helix</keyword>
<protein>
    <submittedName>
        <fullName evidence="3">Trp biosynthesis-associated membrane protein</fullName>
    </submittedName>
</protein>
<feature type="compositionally biased region" description="Low complexity" evidence="1">
    <location>
        <begin position="224"/>
        <end position="235"/>
    </location>
</feature>
<evidence type="ECO:0000313" key="3">
    <source>
        <dbReference type="EMBL" id="MFC6886266.1"/>
    </source>
</evidence>
<dbReference type="EMBL" id="JBHSXS010000050">
    <property type="protein sequence ID" value="MFC6886266.1"/>
    <property type="molecule type" value="Genomic_DNA"/>
</dbReference>
<accession>A0ABW2D0B4</accession>
<feature type="compositionally biased region" description="Low complexity" evidence="1">
    <location>
        <begin position="167"/>
        <end position="183"/>
    </location>
</feature>
<feature type="transmembrane region" description="Helical" evidence="2">
    <location>
        <begin position="51"/>
        <end position="71"/>
    </location>
</feature>
<gene>
    <name evidence="3" type="ORF">ACFQKB_41360</name>
</gene>
<feature type="transmembrane region" description="Helical" evidence="2">
    <location>
        <begin position="128"/>
        <end position="148"/>
    </location>
</feature>
<evidence type="ECO:0000256" key="1">
    <source>
        <dbReference type="SAM" id="MobiDB-lite"/>
    </source>
</evidence>
<name>A0ABW2D0B4_9ACTN</name>
<sequence length="243" mass="24181">MASPGRERGLTALLCAAGAGLALLSAGRPWAGVKARDAITPFALDLTGRDLGGAASALGWAGLAGLAALFATRGRTRSLVGALIAAFGAAIVYASVTATGRGHVLDVAGEKSALLKLGAHPAVSVNQWWLVSAAGGVLLAAGGLVTFARGARWPGMSARYERQAPAARTRGAAAGTAAGAAPAVEDDDPSSLWKSLDRGEDPTDAPTPETGPAPGPEPSPEPAPDSAEPGAAAEARASRERRP</sequence>